<dbReference type="RefSeq" id="WP_075060235.1">
    <property type="nucleotide sequence ID" value="NZ_BMNL01000003.1"/>
</dbReference>
<dbReference type="AlphaFoldDB" id="A0A830GWG7"/>
<protein>
    <submittedName>
        <fullName evidence="2">Uncharacterized protein</fullName>
    </submittedName>
</protein>
<feature type="transmembrane region" description="Helical" evidence="1">
    <location>
        <begin position="69"/>
        <end position="90"/>
    </location>
</feature>
<evidence type="ECO:0000313" key="3">
    <source>
        <dbReference type="Proteomes" id="UP000610960"/>
    </source>
</evidence>
<gene>
    <name evidence="2" type="ORF">GCM10007981_14660</name>
</gene>
<dbReference type="Proteomes" id="UP000610960">
    <property type="component" value="Unassembled WGS sequence"/>
</dbReference>
<dbReference type="OrthoDB" id="28600at2157"/>
<evidence type="ECO:0000256" key="1">
    <source>
        <dbReference type="SAM" id="Phobius"/>
    </source>
</evidence>
<dbReference type="EMBL" id="BMNL01000003">
    <property type="protein sequence ID" value="GGP21717.1"/>
    <property type="molecule type" value="Genomic_DNA"/>
</dbReference>
<sequence>MIGIYWLVDIALVIGDVVLAGLIARNYYSIGFTKIGKLLLYLSIIFLVQGIAMLIAYSKWAMMGYDETIALPSLVITASSLIGMAFLYYISKM</sequence>
<reference evidence="2" key="1">
    <citation type="journal article" date="2014" name="Int. J. Syst. Evol. Microbiol.">
        <title>Complete genome sequence of Corynebacterium casei LMG S-19264T (=DSM 44701T), isolated from a smear-ripened cheese.</title>
        <authorList>
            <consortium name="US DOE Joint Genome Institute (JGI-PGF)"/>
            <person name="Walter F."/>
            <person name="Albersmeier A."/>
            <person name="Kalinowski J."/>
            <person name="Ruckert C."/>
        </authorList>
    </citation>
    <scope>NUCLEOTIDE SEQUENCE</scope>
    <source>
        <strain evidence="2">JCM 10088</strain>
    </source>
</reference>
<feature type="transmembrane region" description="Helical" evidence="1">
    <location>
        <begin position="38"/>
        <end position="57"/>
    </location>
</feature>
<proteinExistence type="predicted"/>
<evidence type="ECO:0000313" key="2">
    <source>
        <dbReference type="EMBL" id="GGP21717.1"/>
    </source>
</evidence>
<keyword evidence="1" id="KW-0812">Transmembrane</keyword>
<comment type="caution">
    <text evidence="2">The sequence shown here is derived from an EMBL/GenBank/DDBJ whole genome shotgun (WGS) entry which is preliminary data.</text>
</comment>
<keyword evidence="1" id="KW-0472">Membrane</keyword>
<keyword evidence="1" id="KW-1133">Transmembrane helix</keyword>
<organism evidence="2 3">
    <name type="scientific">Thermocladium modestius</name>
    <dbReference type="NCBI Taxonomy" id="62609"/>
    <lineage>
        <taxon>Archaea</taxon>
        <taxon>Thermoproteota</taxon>
        <taxon>Thermoprotei</taxon>
        <taxon>Thermoproteales</taxon>
        <taxon>Thermoproteaceae</taxon>
        <taxon>Thermocladium</taxon>
    </lineage>
</organism>
<name>A0A830GWG7_9CREN</name>
<keyword evidence="3" id="KW-1185">Reference proteome</keyword>
<reference evidence="2" key="2">
    <citation type="submission" date="2020-09" db="EMBL/GenBank/DDBJ databases">
        <authorList>
            <person name="Sun Q."/>
            <person name="Ohkuma M."/>
        </authorList>
    </citation>
    <scope>NUCLEOTIDE SEQUENCE</scope>
    <source>
        <strain evidence="2">JCM 10088</strain>
    </source>
</reference>
<feature type="transmembrane region" description="Helical" evidence="1">
    <location>
        <begin position="6"/>
        <end position="26"/>
    </location>
</feature>
<accession>A0A830GWG7</accession>